<gene>
    <name evidence="3" type="ORF">RCL2_001933500</name>
    <name evidence="2" type="ORF">RclHR1_18510002</name>
</gene>
<evidence type="ECO:0000313" key="3">
    <source>
        <dbReference type="EMBL" id="GES92562.1"/>
    </source>
</evidence>
<dbReference type="OrthoDB" id="2371069at2759"/>
<reference evidence="2 4" key="1">
    <citation type="submission" date="2017-11" db="EMBL/GenBank/DDBJ databases">
        <title>The genome of Rhizophagus clarus HR1 reveals common genetic basis of auxotrophy among arbuscular mycorrhizal fungi.</title>
        <authorList>
            <person name="Kobayashi Y."/>
        </authorList>
    </citation>
    <scope>NUCLEOTIDE SEQUENCE [LARGE SCALE GENOMIC DNA]</scope>
    <source>
        <strain evidence="2 4">HR1</strain>
    </source>
</reference>
<reference evidence="3" key="2">
    <citation type="submission" date="2019-10" db="EMBL/GenBank/DDBJ databases">
        <title>Conservation and host-specific expression of non-tandemly repeated heterogenous ribosome RNA gene in arbuscular mycorrhizal fungi.</title>
        <authorList>
            <person name="Maeda T."/>
            <person name="Kobayashi Y."/>
            <person name="Nakagawa T."/>
            <person name="Ezawa T."/>
            <person name="Yamaguchi K."/>
            <person name="Bino T."/>
            <person name="Nishimoto Y."/>
            <person name="Shigenobu S."/>
            <person name="Kawaguchi M."/>
        </authorList>
    </citation>
    <scope>NUCLEOTIDE SEQUENCE</scope>
    <source>
        <strain evidence="3">HR1</strain>
    </source>
</reference>
<comment type="caution">
    <text evidence="2">The sequence shown here is derived from an EMBL/GenBank/DDBJ whole genome shotgun (WGS) entry which is preliminary data.</text>
</comment>
<evidence type="ECO:0008006" key="5">
    <source>
        <dbReference type="Google" id="ProtNLM"/>
    </source>
</evidence>
<proteinExistence type="predicted"/>
<feature type="compositionally biased region" description="Low complexity" evidence="1">
    <location>
        <begin position="11"/>
        <end position="22"/>
    </location>
</feature>
<keyword evidence="4" id="KW-1185">Reference proteome</keyword>
<evidence type="ECO:0000256" key="1">
    <source>
        <dbReference type="SAM" id="MobiDB-lite"/>
    </source>
</evidence>
<dbReference type="Proteomes" id="UP000247702">
    <property type="component" value="Unassembled WGS sequence"/>
</dbReference>
<dbReference type="AlphaFoldDB" id="A0A2Z6RFN5"/>
<dbReference type="EMBL" id="BEXD01000948">
    <property type="protein sequence ID" value="GBB91316.1"/>
    <property type="molecule type" value="Genomic_DNA"/>
</dbReference>
<feature type="region of interest" description="Disordered" evidence="1">
    <location>
        <begin position="1"/>
        <end position="22"/>
    </location>
</feature>
<dbReference type="STRING" id="94130.A0A2Z6RFN5"/>
<organism evidence="2 4">
    <name type="scientific">Rhizophagus clarus</name>
    <dbReference type="NCBI Taxonomy" id="94130"/>
    <lineage>
        <taxon>Eukaryota</taxon>
        <taxon>Fungi</taxon>
        <taxon>Fungi incertae sedis</taxon>
        <taxon>Mucoromycota</taxon>
        <taxon>Glomeromycotina</taxon>
        <taxon>Glomeromycetes</taxon>
        <taxon>Glomerales</taxon>
        <taxon>Glomeraceae</taxon>
        <taxon>Rhizophagus</taxon>
    </lineage>
</organism>
<name>A0A2Z6RFN5_9GLOM</name>
<accession>A0A2Z6RFN5</accession>
<dbReference type="EMBL" id="BLAL01000215">
    <property type="protein sequence ID" value="GES92562.1"/>
    <property type="molecule type" value="Genomic_DNA"/>
</dbReference>
<dbReference type="Proteomes" id="UP000615446">
    <property type="component" value="Unassembled WGS sequence"/>
</dbReference>
<evidence type="ECO:0000313" key="2">
    <source>
        <dbReference type="EMBL" id="GBB91316.1"/>
    </source>
</evidence>
<sequence length="96" mass="11109">MFSFMHNAITNNSPNLPSNILSSPRQPVPSLDEFFIKLDESSEDGEEFTTKFKDIFKEEQISVNQIYDLTDMEFDKLGMNKIGWCKAFRVAAKCYK</sequence>
<protein>
    <recommendedName>
        <fullName evidence="5">SAM domain-containing protein</fullName>
    </recommendedName>
</protein>
<evidence type="ECO:0000313" key="4">
    <source>
        <dbReference type="Proteomes" id="UP000247702"/>
    </source>
</evidence>